<feature type="region of interest" description="Disordered" evidence="1">
    <location>
        <begin position="77"/>
        <end position="117"/>
    </location>
</feature>
<dbReference type="AlphaFoldDB" id="A0A5B7J283"/>
<keyword evidence="3" id="KW-1185">Reference proteome</keyword>
<protein>
    <submittedName>
        <fullName evidence="2">Uncharacterized protein</fullName>
    </submittedName>
</protein>
<evidence type="ECO:0000313" key="3">
    <source>
        <dbReference type="Proteomes" id="UP000324222"/>
    </source>
</evidence>
<accession>A0A5B7J283</accession>
<feature type="region of interest" description="Disordered" evidence="1">
    <location>
        <begin position="1"/>
        <end position="31"/>
    </location>
</feature>
<reference evidence="2 3" key="1">
    <citation type="submission" date="2019-05" db="EMBL/GenBank/DDBJ databases">
        <title>Another draft genome of Portunus trituberculatus and its Hox gene families provides insights of decapod evolution.</title>
        <authorList>
            <person name="Jeong J.-H."/>
            <person name="Song I."/>
            <person name="Kim S."/>
            <person name="Choi T."/>
            <person name="Kim D."/>
            <person name="Ryu S."/>
            <person name="Kim W."/>
        </authorList>
    </citation>
    <scope>NUCLEOTIDE SEQUENCE [LARGE SCALE GENOMIC DNA]</scope>
    <source>
        <tissue evidence="2">Muscle</tissue>
    </source>
</reference>
<feature type="compositionally biased region" description="Polar residues" evidence="1">
    <location>
        <begin position="1"/>
        <end position="20"/>
    </location>
</feature>
<evidence type="ECO:0000313" key="2">
    <source>
        <dbReference type="EMBL" id="MPC87008.1"/>
    </source>
</evidence>
<sequence length="162" mass="17753">MPATQLSPASPCASRQSNPPTAVPYPRPSRHRLCSARGRWHSGKQTNTKKNIEVAKQVKVIKCCVRRARAAAGQRVYPVQGQQHADITTASGEQRRQQQQQPHGHTGSGTGQQVGDDCPVRHMTRALFLPPSLLLSLPLPAARHPFLIDIIIKTSAGKPEFF</sequence>
<name>A0A5B7J283_PORTR</name>
<gene>
    <name evidence="2" type="ORF">E2C01_081856</name>
</gene>
<dbReference type="EMBL" id="VSRR010073254">
    <property type="protein sequence ID" value="MPC87008.1"/>
    <property type="molecule type" value="Genomic_DNA"/>
</dbReference>
<organism evidence="2 3">
    <name type="scientific">Portunus trituberculatus</name>
    <name type="common">Swimming crab</name>
    <name type="synonym">Neptunus trituberculatus</name>
    <dbReference type="NCBI Taxonomy" id="210409"/>
    <lineage>
        <taxon>Eukaryota</taxon>
        <taxon>Metazoa</taxon>
        <taxon>Ecdysozoa</taxon>
        <taxon>Arthropoda</taxon>
        <taxon>Crustacea</taxon>
        <taxon>Multicrustacea</taxon>
        <taxon>Malacostraca</taxon>
        <taxon>Eumalacostraca</taxon>
        <taxon>Eucarida</taxon>
        <taxon>Decapoda</taxon>
        <taxon>Pleocyemata</taxon>
        <taxon>Brachyura</taxon>
        <taxon>Eubrachyura</taxon>
        <taxon>Portunoidea</taxon>
        <taxon>Portunidae</taxon>
        <taxon>Portuninae</taxon>
        <taxon>Portunus</taxon>
    </lineage>
</organism>
<proteinExistence type="predicted"/>
<evidence type="ECO:0000256" key="1">
    <source>
        <dbReference type="SAM" id="MobiDB-lite"/>
    </source>
</evidence>
<feature type="compositionally biased region" description="Polar residues" evidence="1">
    <location>
        <begin position="80"/>
        <end position="90"/>
    </location>
</feature>
<dbReference type="Proteomes" id="UP000324222">
    <property type="component" value="Unassembled WGS sequence"/>
</dbReference>
<comment type="caution">
    <text evidence="2">The sequence shown here is derived from an EMBL/GenBank/DDBJ whole genome shotgun (WGS) entry which is preliminary data.</text>
</comment>